<accession>W4P6L9</accession>
<reference evidence="1" key="1">
    <citation type="journal article" date="2014" name="Genome Announc.">
        <title>Draft Genome Sequences of Three Strains of Bacteroides pyogenes Isolated from a Cat and Swine.</title>
        <authorList>
            <person name="Sakamoto M."/>
            <person name="Oshima K."/>
            <person name="Suda W."/>
            <person name="Kitamura K."/>
            <person name="Iida T."/>
            <person name="Hattori M."/>
            <person name="Ohkuma M."/>
        </authorList>
    </citation>
    <scope>NUCLEOTIDE SEQUENCE [LARGE SCALE GENOMIC DNA]</scope>
    <source>
        <strain evidence="1">JCM 6292</strain>
    </source>
</reference>
<organism evidence="1 2">
    <name type="scientific">Bacteroides pyogenes JCM 6292</name>
    <dbReference type="NCBI Taxonomy" id="1235809"/>
    <lineage>
        <taxon>Bacteria</taxon>
        <taxon>Pseudomonadati</taxon>
        <taxon>Bacteroidota</taxon>
        <taxon>Bacteroidia</taxon>
        <taxon>Bacteroidales</taxon>
        <taxon>Bacteroidaceae</taxon>
        <taxon>Bacteroides</taxon>
    </lineage>
</organism>
<evidence type="ECO:0000313" key="1">
    <source>
        <dbReference type="EMBL" id="GAE15043.1"/>
    </source>
</evidence>
<evidence type="ECO:0000313" key="2">
    <source>
        <dbReference type="Proteomes" id="UP000018861"/>
    </source>
</evidence>
<sequence length="63" mass="7450">MYYVVYGFIIRPAIFGNWAVRLPEKIYGRKDRDKKREKKIIGADTFASFRETVKSPYCLQVCI</sequence>
<dbReference type="Proteomes" id="UP000018861">
    <property type="component" value="Unassembled WGS sequence"/>
</dbReference>
<protein>
    <submittedName>
        <fullName evidence="1">Uncharacterized protein</fullName>
    </submittedName>
</protein>
<comment type="caution">
    <text evidence="1">The sequence shown here is derived from an EMBL/GenBank/DDBJ whole genome shotgun (WGS) entry which is preliminary data.</text>
</comment>
<dbReference type="AlphaFoldDB" id="W4P6L9"/>
<gene>
    <name evidence="1" type="ORF">JCM6292_1267</name>
</gene>
<name>W4P6L9_9BACE</name>
<dbReference type="EMBL" id="BAIQ01000010">
    <property type="protein sequence ID" value="GAE15043.1"/>
    <property type="molecule type" value="Genomic_DNA"/>
</dbReference>
<proteinExistence type="predicted"/>